<protein>
    <recommendedName>
        <fullName evidence="3">LmbE family protein</fullName>
    </recommendedName>
</protein>
<dbReference type="Gene3D" id="3.40.50.10320">
    <property type="entry name" value="LmbE-like"/>
    <property type="match status" value="1"/>
</dbReference>
<proteinExistence type="predicted"/>
<gene>
    <name evidence="1" type="ORF">A3D67_03335</name>
</gene>
<comment type="caution">
    <text evidence="1">The sequence shown here is derived from an EMBL/GenBank/DDBJ whole genome shotgun (WGS) entry which is preliminary data.</text>
</comment>
<dbReference type="AlphaFoldDB" id="A0A1G2DE10"/>
<organism evidence="1 2">
    <name type="scientific">Candidatus Lloydbacteria bacterium RIFCSPHIGHO2_02_FULL_51_22</name>
    <dbReference type="NCBI Taxonomy" id="1798663"/>
    <lineage>
        <taxon>Bacteria</taxon>
        <taxon>Candidatus Lloydiibacteriota</taxon>
    </lineage>
</organism>
<reference evidence="1 2" key="1">
    <citation type="journal article" date="2016" name="Nat. Commun.">
        <title>Thousands of microbial genomes shed light on interconnected biogeochemical processes in an aquifer system.</title>
        <authorList>
            <person name="Anantharaman K."/>
            <person name="Brown C.T."/>
            <person name="Hug L.A."/>
            <person name="Sharon I."/>
            <person name="Castelle C.J."/>
            <person name="Probst A.J."/>
            <person name="Thomas B.C."/>
            <person name="Singh A."/>
            <person name="Wilkins M.J."/>
            <person name="Karaoz U."/>
            <person name="Brodie E.L."/>
            <person name="Williams K.H."/>
            <person name="Hubbard S.S."/>
            <person name="Banfield J.F."/>
        </authorList>
    </citation>
    <scope>NUCLEOTIDE SEQUENCE [LARGE SCALE GENOMIC DNA]</scope>
</reference>
<evidence type="ECO:0000313" key="1">
    <source>
        <dbReference type="EMBL" id="OGZ11692.1"/>
    </source>
</evidence>
<dbReference type="EMBL" id="MHLN01000016">
    <property type="protein sequence ID" value="OGZ11692.1"/>
    <property type="molecule type" value="Genomic_DNA"/>
</dbReference>
<accession>A0A1G2DE10</accession>
<dbReference type="InterPro" id="IPR024078">
    <property type="entry name" value="LmbE-like_dom_sf"/>
</dbReference>
<dbReference type="GO" id="GO:0016811">
    <property type="term" value="F:hydrolase activity, acting on carbon-nitrogen (but not peptide) bonds, in linear amides"/>
    <property type="evidence" value="ECO:0007669"/>
    <property type="project" value="TreeGrafter"/>
</dbReference>
<sequence length="213" mass="23414">MNTKPIILFGGHPDDLEIGMGGTARALAARGRAVVACVAVVPNLISVRKKEAARAAKILGVKTLVFLPVPFKRFGWNRETISAVDALITRFSPSAIFTHSLGDSHQDHLSLTHSILSATRRNDASVFMYEQIIPGGITPTPFHPHFFVDISAHIDEKLSAIHAHKSQVKKYGADWPESIRGRAVMRGHQIGAKYAEAFEVVKIRENNDLLLHL</sequence>
<evidence type="ECO:0008006" key="3">
    <source>
        <dbReference type="Google" id="ProtNLM"/>
    </source>
</evidence>
<dbReference type="Proteomes" id="UP000178099">
    <property type="component" value="Unassembled WGS sequence"/>
</dbReference>
<name>A0A1G2DE10_9BACT</name>
<dbReference type="PANTHER" id="PTHR12993:SF30">
    <property type="entry name" value="N-ACETYL-ALPHA-D-GLUCOSAMINYL L-MALATE DEACETYLASE 1"/>
    <property type="match status" value="1"/>
</dbReference>
<evidence type="ECO:0000313" key="2">
    <source>
        <dbReference type="Proteomes" id="UP000178099"/>
    </source>
</evidence>
<dbReference type="PANTHER" id="PTHR12993">
    <property type="entry name" value="N-ACETYLGLUCOSAMINYL-PHOSPHATIDYLINOSITOL DE-N-ACETYLASE-RELATED"/>
    <property type="match status" value="1"/>
</dbReference>
<dbReference type="InterPro" id="IPR003737">
    <property type="entry name" value="GlcNAc_PI_deacetylase-related"/>
</dbReference>
<dbReference type="SUPFAM" id="SSF102588">
    <property type="entry name" value="LmbE-like"/>
    <property type="match status" value="1"/>
</dbReference>
<dbReference type="Pfam" id="PF02585">
    <property type="entry name" value="PIG-L"/>
    <property type="match status" value="1"/>
</dbReference>